<sequence length="100" mass="12027">MNGELFMKMYQIEQEACESVLNNLKRYLQASLKLQTDRTEDALLEKHNFRMRIVKELLRLNSIAHKKYEEEMIPYFVKMHDIQSCDQLIGDLYDELRTLI</sequence>
<reference evidence="1 2" key="1">
    <citation type="submission" date="2020-08" db="EMBL/GenBank/DDBJ databases">
        <title>Genome public.</title>
        <authorList>
            <person name="Liu C."/>
            <person name="Sun Q."/>
        </authorList>
    </citation>
    <scope>NUCLEOTIDE SEQUENCE [LARGE SCALE GENOMIC DNA]</scope>
    <source>
        <strain evidence="1 2">NSJ-7</strain>
    </source>
</reference>
<comment type="caution">
    <text evidence="1">The sequence shown here is derived from an EMBL/GenBank/DDBJ whole genome shotgun (WGS) entry which is preliminary data.</text>
</comment>
<dbReference type="EMBL" id="JACOOS010000005">
    <property type="protein sequence ID" value="MBC5677183.1"/>
    <property type="molecule type" value="Genomic_DNA"/>
</dbReference>
<keyword evidence="2" id="KW-1185">Reference proteome</keyword>
<dbReference type="RefSeq" id="WP_024727356.1">
    <property type="nucleotide sequence ID" value="NZ_JACOOS010000005.1"/>
</dbReference>
<evidence type="ECO:0000313" key="2">
    <source>
        <dbReference type="Proteomes" id="UP000635828"/>
    </source>
</evidence>
<proteinExistence type="predicted"/>
<name>A0ABR7FPQ5_9FIRM</name>
<dbReference type="Proteomes" id="UP000635828">
    <property type="component" value="Unassembled WGS sequence"/>
</dbReference>
<accession>A0ABR7FPQ5</accession>
<gene>
    <name evidence="1" type="ORF">H8S22_06055</name>
</gene>
<protein>
    <submittedName>
        <fullName evidence="1">Uncharacterized protein</fullName>
    </submittedName>
</protein>
<organism evidence="1 2">
    <name type="scientific">Anaerostipes hominis</name>
    <name type="common">ex Liu et al. 2021</name>
    <dbReference type="NCBI Taxonomy" id="2763018"/>
    <lineage>
        <taxon>Bacteria</taxon>
        <taxon>Bacillati</taxon>
        <taxon>Bacillota</taxon>
        <taxon>Clostridia</taxon>
        <taxon>Lachnospirales</taxon>
        <taxon>Lachnospiraceae</taxon>
        <taxon>Anaerostipes</taxon>
    </lineage>
</organism>
<evidence type="ECO:0000313" key="1">
    <source>
        <dbReference type="EMBL" id="MBC5677183.1"/>
    </source>
</evidence>